<feature type="compositionally biased region" description="Polar residues" evidence="1">
    <location>
        <begin position="185"/>
        <end position="202"/>
    </location>
</feature>
<feature type="compositionally biased region" description="Low complexity" evidence="1">
    <location>
        <begin position="811"/>
        <end position="821"/>
    </location>
</feature>
<dbReference type="EMBL" id="JAATWM020000005">
    <property type="protein sequence ID" value="KAF9880317.1"/>
    <property type="molecule type" value="Genomic_DNA"/>
</dbReference>
<feature type="compositionally biased region" description="Low complexity" evidence="1">
    <location>
        <begin position="145"/>
        <end position="158"/>
    </location>
</feature>
<feature type="compositionally biased region" description="Basic and acidic residues" evidence="1">
    <location>
        <begin position="891"/>
        <end position="913"/>
    </location>
</feature>
<feature type="region of interest" description="Disordered" evidence="1">
    <location>
        <begin position="996"/>
        <end position="1062"/>
    </location>
</feature>
<feature type="compositionally biased region" description="Polar residues" evidence="1">
    <location>
        <begin position="1035"/>
        <end position="1059"/>
    </location>
</feature>
<feature type="compositionally biased region" description="Basic and acidic residues" evidence="1">
    <location>
        <begin position="751"/>
        <end position="760"/>
    </location>
</feature>
<sequence>MVFSIAADMASQVSAAAAAQGHHQPPTLAQEQEQWFKTLDAYKRRFEAQKETLKKSMLHDQQNLCHDLDDQARYIESQSLSRHAYEIFQRNQTEIRTHRLTERKQAYDQKLQDLEKQEKDLYFQHHLIFPVPGGSSSRNAANGPSATTLAASASRAQTPSTHPQAAVPHPQRPNIQAANSANSAPMPSQQNHSWQGYNQHPQHASPHRHASISMYQQARPMVQPVEAPPRMLPSNGRAPILGNGIPGASQGSTATSGYGQPGGSPHFASAVEAGRGTRVAIPPMTQTIQTARDDRTHMTRNGVNILLGRQDDLARQLQPDPHRQLKRKSEDLGSNPDDPNLKRARTGTPQSIAQYTITFNEVYQDGKAEFKHTIVKFEDIFYILKCDEHGVHFKQNALPAAAKHLHGASHNHQKKEHRIALRTIGFHVVDCTDELMRLNNDVVKKAFENGYKPLNQLHGPKSGGKRYSAGEASKESTETPSTAGAKLTQSPELVRPDTTQYITNPEPGQLYQARWANHKMYVVAAVGWKDLQCCGWGEKFCDLLLYKDKNRPACFVYDEEGIAGWAEGYRDGEPGVLKREVPVLWFEPKGPNRLGWVSVQQLKPFLLDDPTRPSNPDASQNKARQFYAEVRGYSSFEDLLMAADQEGQASRGEIPAPQLPSSASDSESSAHDVDMYDFGDNPPKLDDSDDEDYVENKGRGKDSDHEMADANSSKSPQPLRRSTQEVRPSSRLSDSSAFGRSAAGARTRSSAKKDAPVRDIEDVEMGDTQQTPSKTRHVENLETTTPGNGAIEVAVPKIALGTPVTPRPENGGTQTAQGAQGDFSSTAAEGGNPGASQNGGQITIPREKSLSVAATGNGEGSSASKSPSLEREVPKISPKLQVANLLNSAGPEKEKTKEQVSSSEKESSVDQRRPSPSQGHASTEPPPLRHPLPAKPLVHPLPAKPPVLVEPKQQHNSPATTTNVPQKPEASRSTGTVDATVNSDAAKELSIEVASRTLEALNGQNGDTSKQPSPLETPRSGSVESATRRSDPRMSISSALDDQKATTGNGVASGSNTPRILNLANDDRWRAVRNSESPMITPATIRSPLDRSAAASPVGGVSKSAETFSIDVASFSEGDKKWDEQGSKFLHFYIEDDARGVARSRAADGVEAILDAQQVKAAQQEKTMVKLVLKTGGEQLFKFATNSVTGSMRGGLPQASKFYRWVTGKNMEIEHLG</sequence>
<feature type="region of interest" description="Disordered" evidence="1">
    <location>
        <begin position="321"/>
        <end position="348"/>
    </location>
</feature>
<feature type="compositionally biased region" description="Polar residues" evidence="1">
    <location>
        <begin position="1002"/>
        <end position="1025"/>
    </location>
</feature>
<feature type="compositionally biased region" description="Basic and acidic residues" evidence="1">
    <location>
        <begin position="321"/>
        <end position="331"/>
    </location>
</feature>
<dbReference type="GeneID" id="62158064"/>
<feature type="compositionally biased region" description="Polar residues" evidence="1">
    <location>
        <begin position="725"/>
        <end position="734"/>
    </location>
</feature>
<comment type="caution">
    <text evidence="2">The sequence shown here is derived from an EMBL/GenBank/DDBJ whole genome shotgun (WGS) entry which is preliminary data.</text>
</comment>
<organism evidence="2 3">
    <name type="scientific">Colletotrichum karsti</name>
    <dbReference type="NCBI Taxonomy" id="1095194"/>
    <lineage>
        <taxon>Eukaryota</taxon>
        <taxon>Fungi</taxon>
        <taxon>Dikarya</taxon>
        <taxon>Ascomycota</taxon>
        <taxon>Pezizomycotina</taxon>
        <taxon>Sordariomycetes</taxon>
        <taxon>Hypocreomycetidae</taxon>
        <taxon>Glomerellales</taxon>
        <taxon>Glomerellaceae</taxon>
        <taxon>Colletotrichum</taxon>
        <taxon>Colletotrichum boninense species complex</taxon>
    </lineage>
</organism>
<gene>
    <name evidence="2" type="ORF">CkaCkLH20_02271</name>
</gene>
<feature type="region of interest" description="Disordered" evidence="1">
    <location>
        <begin position="646"/>
        <end position="983"/>
    </location>
</feature>
<name>A0A9P6IBF6_9PEZI</name>
<dbReference type="AlphaFoldDB" id="A0A9P6IBF6"/>
<keyword evidence="3" id="KW-1185">Reference proteome</keyword>
<evidence type="ECO:0000256" key="1">
    <source>
        <dbReference type="SAM" id="MobiDB-lite"/>
    </source>
</evidence>
<feature type="compositionally biased region" description="Basic and acidic residues" evidence="1">
    <location>
        <begin position="694"/>
        <end position="708"/>
    </location>
</feature>
<feature type="region of interest" description="Disordered" evidence="1">
    <location>
        <begin position="133"/>
        <end position="210"/>
    </location>
</feature>
<feature type="compositionally biased region" description="Low complexity" evidence="1">
    <location>
        <begin position="735"/>
        <end position="748"/>
    </location>
</feature>
<evidence type="ECO:0000313" key="3">
    <source>
        <dbReference type="Proteomes" id="UP000781932"/>
    </source>
</evidence>
<reference evidence="2" key="1">
    <citation type="submission" date="2020-03" db="EMBL/GenBank/DDBJ databases">
        <authorList>
            <person name="He L."/>
        </authorList>
    </citation>
    <scope>NUCLEOTIDE SEQUENCE</scope>
    <source>
        <strain evidence="2">CkLH20</strain>
    </source>
</reference>
<feature type="compositionally biased region" description="Pro residues" evidence="1">
    <location>
        <begin position="924"/>
        <end position="934"/>
    </location>
</feature>
<evidence type="ECO:0000313" key="2">
    <source>
        <dbReference type="EMBL" id="KAF9880317.1"/>
    </source>
</evidence>
<feature type="compositionally biased region" description="Polar residues" evidence="1">
    <location>
        <begin position="134"/>
        <end position="144"/>
    </location>
</feature>
<dbReference type="OrthoDB" id="4835412at2759"/>
<proteinExistence type="predicted"/>
<reference evidence="2" key="2">
    <citation type="submission" date="2020-11" db="EMBL/GenBank/DDBJ databases">
        <title>Whole genome sequencing of Colletotrichum sp.</title>
        <authorList>
            <person name="Li H."/>
        </authorList>
    </citation>
    <scope>NUCLEOTIDE SEQUENCE</scope>
    <source>
        <strain evidence="2">CkLH20</strain>
    </source>
</reference>
<protein>
    <submittedName>
        <fullName evidence="2">Uncharacterized protein</fullName>
    </submittedName>
</protein>
<accession>A0A9P6IBF6</accession>
<feature type="compositionally biased region" description="Polar residues" evidence="1">
    <location>
        <begin position="954"/>
        <end position="983"/>
    </location>
</feature>
<dbReference type="RefSeq" id="XP_038749778.1">
    <property type="nucleotide sequence ID" value="XM_038884990.1"/>
</dbReference>
<feature type="compositionally biased region" description="Polar residues" evidence="1">
    <location>
        <begin position="478"/>
        <end position="490"/>
    </location>
</feature>
<feature type="region of interest" description="Disordered" evidence="1">
    <location>
        <begin position="454"/>
        <end position="490"/>
    </location>
</feature>
<dbReference type="Proteomes" id="UP000781932">
    <property type="component" value="Unassembled WGS sequence"/>
</dbReference>